<feature type="compositionally biased region" description="Acidic residues" evidence="1">
    <location>
        <begin position="280"/>
        <end position="343"/>
    </location>
</feature>
<dbReference type="PANTHER" id="PTHR33824:SF7">
    <property type="entry name" value="POLYKETIDE CYCLASE_DEHYDRASE AND LIPID TRANSPORT SUPERFAMILY PROTEIN"/>
    <property type="match status" value="1"/>
</dbReference>
<feature type="region of interest" description="Disordered" evidence="1">
    <location>
        <begin position="1"/>
        <end position="23"/>
    </location>
</feature>
<gene>
    <name evidence="3" type="ordered locus">ROP_03290</name>
</gene>
<feature type="region of interest" description="Disordered" evidence="1">
    <location>
        <begin position="280"/>
        <end position="388"/>
    </location>
</feature>
<dbReference type="STRING" id="632772.ROP_03290"/>
<dbReference type="KEGG" id="rop:ROP_03290"/>
<proteinExistence type="predicted"/>
<dbReference type="Pfam" id="PF03364">
    <property type="entry name" value="Polyketide_cyc"/>
    <property type="match status" value="1"/>
</dbReference>
<evidence type="ECO:0000256" key="1">
    <source>
        <dbReference type="SAM" id="MobiDB-lite"/>
    </source>
</evidence>
<dbReference type="PANTHER" id="PTHR33824">
    <property type="entry name" value="POLYKETIDE CYCLASE/DEHYDRASE AND LIPID TRANSPORT SUPERFAMILY PROTEIN"/>
    <property type="match status" value="1"/>
</dbReference>
<dbReference type="Proteomes" id="UP000002212">
    <property type="component" value="Chromosome"/>
</dbReference>
<evidence type="ECO:0000313" key="3">
    <source>
        <dbReference type="EMBL" id="BAH48576.1"/>
    </source>
</evidence>
<name>C1AR99_RHOOB</name>
<protein>
    <recommendedName>
        <fullName evidence="2">Coenzyme Q-binding protein COQ10 START domain-containing protein</fullName>
    </recommendedName>
</protein>
<dbReference type="HOGENOM" id="CLU_042786_0_0_11"/>
<dbReference type="EMBL" id="AP011115">
    <property type="protein sequence ID" value="BAH48576.1"/>
    <property type="molecule type" value="Genomic_DNA"/>
</dbReference>
<reference evidence="3 4" key="1">
    <citation type="submission" date="2009-03" db="EMBL/GenBank/DDBJ databases">
        <title>Comparison of the complete genome sequences of Rhodococcus erythropolis PR4 and Rhodococcus opacus B4.</title>
        <authorList>
            <person name="Takarada H."/>
            <person name="Sekine M."/>
            <person name="Hosoyama A."/>
            <person name="Yamada R."/>
            <person name="Fujisawa T."/>
            <person name="Omata S."/>
            <person name="Shimizu A."/>
            <person name="Tsukatani N."/>
            <person name="Tanikawa S."/>
            <person name="Fujita N."/>
            <person name="Harayama S."/>
        </authorList>
    </citation>
    <scope>NUCLEOTIDE SEQUENCE [LARGE SCALE GENOMIC DNA]</scope>
    <source>
        <strain evidence="3 4">B4</strain>
    </source>
</reference>
<sequence>MSTMTNAAKKLREAAPGDGNGSSGVLQDALQKLVGTVTEKALSSVTDKVQNASGRLTDYAEGGGGGLLAAVTGSEKLAEGESPIKSAVSGGWESAKQMAKDTASDVKEAVTGGGGSKGKKLKLTNIVETLDVGVPVQLAYNQWTQFADFPSFMKKVERVEQESDEKLEWKAQVFLSHRTWEASIIEQVPDERIVWHSKGAKGYVDGAVTFHEVTPDLTRIVLILEYHPKGLFEKTGNIWRAPGRRARLELKHFGRHVMTQSVLHPDEVVGWRGEIRDGEVVEPDEDETQQDEDETQPDESGELEETDDNEDEESEEEEEEPEQEESEETDEDESEDTDEDEETPPPARRGRPRKTAASSEERAAPKRRGRPRKTAAKKAAGSRQGARQ</sequence>
<evidence type="ECO:0000313" key="4">
    <source>
        <dbReference type="Proteomes" id="UP000002212"/>
    </source>
</evidence>
<dbReference type="InterPro" id="IPR023393">
    <property type="entry name" value="START-like_dom_sf"/>
</dbReference>
<feature type="compositionally biased region" description="Basic residues" evidence="1">
    <location>
        <begin position="365"/>
        <end position="376"/>
    </location>
</feature>
<dbReference type="InterPro" id="IPR005031">
    <property type="entry name" value="COQ10_START"/>
</dbReference>
<dbReference type="CDD" id="cd07817">
    <property type="entry name" value="SRPBCC_8"/>
    <property type="match status" value="1"/>
</dbReference>
<organism evidence="3 4">
    <name type="scientific">Rhodococcus opacus (strain B4)</name>
    <dbReference type="NCBI Taxonomy" id="632772"/>
    <lineage>
        <taxon>Bacteria</taxon>
        <taxon>Bacillati</taxon>
        <taxon>Actinomycetota</taxon>
        <taxon>Actinomycetes</taxon>
        <taxon>Mycobacteriales</taxon>
        <taxon>Nocardiaceae</taxon>
        <taxon>Rhodococcus</taxon>
    </lineage>
</organism>
<dbReference type="PATRIC" id="fig|632772.20.peg.373"/>
<dbReference type="SUPFAM" id="SSF55961">
    <property type="entry name" value="Bet v1-like"/>
    <property type="match status" value="1"/>
</dbReference>
<dbReference type="AlphaFoldDB" id="C1AR99"/>
<dbReference type="Gene3D" id="3.30.530.20">
    <property type="match status" value="1"/>
</dbReference>
<dbReference type="InterPro" id="IPR047137">
    <property type="entry name" value="ORF3"/>
</dbReference>
<feature type="domain" description="Coenzyme Q-binding protein COQ10 START" evidence="2">
    <location>
        <begin position="132"/>
        <end position="252"/>
    </location>
</feature>
<accession>C1AR99</accession>
<evidence type="ECO:0000259" key="2">
    <source>
        <dbReference type="Pfam" id="PF03364"/>
    </source>
</evidence>